<feature type="transmembrane region" description="Helical" evidence="1">
    <location>
        <begin position="144"/>
        <end position="162"/>
    </location>
</feature>
<feature type="transmembrane region" description="Helical" evidence="1">
    <location>
        <begin position="239"/>
        <end position="258"/>
    </location>
</feature>
<feature type="transmembrane region" description="Helical" evidence="1">
    <location>
        <begin position="103"/>
        <end position="123"/>
    </location>
</feature>
<dbReference type="EMBL" id="AP009044">
    <property type="protein sequence ID" value="BAF55792.1"/>
    <property type="molecule type" value="Genomic_DNA"/>
</dbReference>
<keyword evidence="1" id="KW-0472">Membrane</keyword>
<dbReference type="AlphaFoldDB" id="A0AB72VED2"/>
<accession>A0AB72VED2</accession>
<feature type="transmembrane region" description="Helical" evidence="1">
    <location>
        <begin position="168"/>
        <end position="184"/>
    </location>
</feature>
<dbReference type="Proteomes" id="UP000006698">
    <property type="component" value="Chromosome"/>
</dbReference>
<name>A0AB72VED2_CORGB</name>
<evidence type="ECO:0000313" key="2">
    <source>
        <dbReference type="EMBL" id="BAF55792.1"/>
    </source>
</evidence>
<dbReference type="KEGG" id="cgt:cgR_2773"/>
<keyword evidence="1" id="KW-0812">Transmembrane</keyword>
<evidence type="ECO:0008006" key="3">
    <source>
        <dbReference type="Google" id="ProtNLM"/>
    </source>
</evidence>
<proteinExistence type="predicted"/>
<feature type="transmembrane region" description="Helical" evidence="1">
    <location>
        <begin position="196"/>
        <end position="219"/>
    </location>
</feature>
<reference evidence="2" key="1">
    <citation type="journal article" date="2007" name="Microbiology">
        <title>Comparative analysis of the Corynebacterium glutamicum group and complete genome sequence of strain R.</title>
        <authorList>
            <person name="Yukawa H."/>
            <person name="Omumasaba C.A."/>
            <person name="Nonaka H."/>
            <person name="Kos P."/>
            <person name="Okai N."/>
            <person name="Suzuki N."/>
            <person name="Suda M."/>
            <person name="Tsuge Y."/>
            <person name="Watanabe J."/>
            <person name="Ikeda Y."/>
            <person name="Vertes A.A."/>
            <person name="Inui M."/>
        </authorList>
    </citation>
    <scope>NUCLEOTIDE SEQUENCE</scope>
    <source>
        <strain evidence="2">R</strain>
    </source>
</reference>
<feature type="transmembrane region" description="Helical" evidence="1">
    <location>
        <begin position="75"/>
        <end position="97"/>
    </location>
</feature>
<sequence>MRVPPFVILAKWVLCTFCEDLSNELAKHNFGKVPPMTENWMDPVVEPQSTGEGKSDTIWLEIVTTDQNKRSLSELAARIVSEICAPWVLNIGFFLILGDVTGAWTLGIVAAIGTGIVPMILILGLMKLGRVGNHHVTTRNQRGLVFVGIIVCVIILIFILRALEAPQLIWDGMFSALIFLVLFAQVTLKIKASVHVGLWVCLVMFLGLTVSSWWLLGLLFTPVTAWARMRIKHHTMSEIVAGVVTGAVATGICYALLLA</sequence>
<evidence type="ECO:0000256" key="1">
    <source>
        <dbReference type="SAM" id="Phobius"/>
    </source>
</evidence>
<gene>
    <name evidence="2" type="ordered locus">cgR_2773</name>
</gene>
<dbReference type="CDD" id="cd01610">
    <property type="entry name" value="PAP2_like"/>
    <property type="match status" value="1"/>
</dbReference>
<keyword evidence="1" id="KW-1133">Transmembrane helix</keyword>
<organism evidence="2">
    <name type="scientific">Corynebacterium glutamicum (strain R)</name>
    <dbReference type="NCBI Taxonomy" id="340322"/>
    <lineage>
        <taxon>Bacteria</taxon>
        <taxon>Bacillati</taxon>
        <taxon>Actinomycetota</taxon>
        <taxon>Actinomycetes</taxon>
        <taxon>Mycobacteriales</taxon>
        <taxon>Corynebacteriaceae</taxon>
        <taxon>Corynebacterium</taxon>
    </lineage>
</organism>
<protein>
    <recommendedName>
        <fullName evidence="3">Phosphatidic acid phosphatase type 2/haloperoxidase domain-containing protein</fullName>
    </recommendedName>
</protein>